<evidence type="ECO:0000256" key="1">
    <source>
        <dbReference type="SAM" id="Phobius"/>
    </source>
</evidence>
<gene>
    <name evidence="2" type="ORF">H9804_10255</name>
</gene>
<proteinExistence type="predicted"/>
<feature type="transmembrane region" description="Helical" evidence="1">
    <location>
        <begin position="9"/>
        <end position="30"/>
    </location>
</feature>
<protein>
    <submittedName>
        <fullName evidence="2">Uncharacterized protein</fullName>
    </submittedName>
</protein>
<dbReference type="Proteomes" id="UP000824176">
    <property type="component" value="Unassembled WGS sequence"/>
</dbReference>
<sequence length="211" mass="23383">MKNKKKSGIIYKSVGFIVFLSVVVVVIILISNFSSGRNILNKGNSVNINDTNLGYETFENIKNGTLKVSCNDAKRLGSLFIQINNEISSDDNISQSQMAEYAVSSPSKKEIDDFSKNFISFLENYYGNNVSQAEAVLQAVNMDIYSNIAQISIMIKTGNITEKEFYDFLNIEYCGVTPPASYISPKDIVIYSINNSYGRGEVEGLLDNASK</sequence>
<dbReference type="EMBL" id="DXAQ01000152">
    <property type="protein sequence ID" value="HIZ90317.1"/>
    <property type="molecule type" value="Genomic_DNA"/>
</dbReference>
<accession>A0A9D2GVW2</accession>
<evidence type="ECO:0000313" key="3">
    <source>
        <dbReference type="Proteomes" id="UP000824176"/>
    </source>
</evidence>
<keyword evidence="1" id="KW-0472">Membrane</keyword>
<comment type="caution">
    <text evidence="2">The sequence shown here is derived from an EMBL/GenBank/DDBJ whole genome shotgun (WGS) entry which is preliminary data.</text>
</comment>
<evidence type="ECO:0000313" key="2">
    <source>
        <dbReference type="EMBL" id="HIZ90317.1"/>
    </source>
</evidence>
<keyword evidence="1" id="KW-0812">Transmembrane</keyword>
<organism evidence="2 3">
    <name type="scientific">Candidatus Mucispirillum faecigallinarum</name>
    <dbReference type="NCBI Taxonomy" id="2838699"/>
    <lineage>
        <taxon>Bacteria</taxon>
        <taxon>Pseudomonadati</taxon>
        <taxon>Deferribacterota</taxon>
        <taxon>Deferribacteres</taxon>
        <taxon>Deferribacterales</taxon>
        <taxon>Mucispirillaceae</taxon>
        <taxon>Mucispirillum</taxon>
    </lineage>
</organism>
<name>A0A9D2GVW2_9BACT</name>
<dbReference type="AlphaFoldDB" id="A0A9D2GVW2"/>
<keyword evidence="1" id="KW-1133">Transmembrane helix</keyword>
<reference evidence="2" key="2">
    <citation type="submission" date="2021-04" db="EMBL/GenBank/DDBJ databases">
        <authorList>
            <person name="Gilroy R."/>
        </authorList>
    </citation>
    <scope>NUCLEOTIDE SEQUENCE</scope>
    <source>
        <strain evidence="2">ChiW4-1371</strain>
    </source>
</reference>
<reference evidence="2" key="1">
    <citation type="journal article" date="2021" name="PeerJ">
        <title>Extensive microbial diversity within the chicken gut microbiome revealed by metagenomics and culture.</title>
        <authorList>
            <person name="Gilroy R."/>
            <person name="Ravi A."/>
            <person name="Getino M."/>
            <person name="Pursley I."/>
            <person name="Horton D.L."/>
            <person name="Alikhan N.F."/>
            <person name="Baker D."/>
            <person name="Gharbi K."/>
            <person name="Hall N."/>
            <person name="Watson M."/>
            <person name="Adriaenssens E.M."/>
            <person name="Foster-Nyarko E."/>
            <person name="Jarju S."/>
            <person name="Secka A."/>
            <person name="Antonio M."/>
            <person name="Oren A."/>
            <person name="Chaudhuri R.R."/>
            <person name="La Ragione R."/>
            <person name="Hildebrand F."/>
            <person name="Pallen M.J."/>
        </authorList>
    </citation>
    <scope>NUCLEOTIDE SEQUENCE</scope>
    <source>
        <strain evidence="2">ChiW4-1371</strain>
    </source>
</reference>